<dbReference type="InterPro" id="IPR036509">
    <property type="entry name" value="Met_Sox_Rdtase_MsrA_sf"/>
</dbReference>
<dbReference type="PANTHER" id="PTHR43774:SF1">
    <property type="entry name" value="PEPTIDE METHIONINE SULFOXIDE REDUCTASE MSRA 2"/>
    <property type="match status" value="1"/>
</dbReference>
<dbReference type="InterPro" id="IPR002569">
    <property type="entry name" value="Met_Sox_Rdtase_MsrA_dom"/>
</dbReference>
<comment type="function">
    <text evidence="5">Has an important function as a repair enzyme for proteins that have been inactivated by oxidation. Catalyzes the reversible oxidation-reduction of methionine sulfoxide in proteins to methionine.</text>
</comment>
<feature type="active site" evidence="5">
    <location>
        <position position="15"/>
    </location>
</feature>
<keyword evidence="2 5" id="KW-0560">Oxidoreductase</keyword>
<dbReference type="GO" id="GO:0008113">
    <property type="term" value="F:peptide-methionine (S)-S-oxide reductase activity"/>
    <property type="evidence" value="ECO:0007669"/>
    <property type="project" value="UniProtKB-EC"/>
</dbReference>
<dbReference type="RefSeq" id="WP_273841177.1">
    <property type="nucleotide sequence ID" value="NZ_JAQQWT010000003.1"/>
</dbReference>
<dbReference type="HAMAP" id="MF_01401">
    <property type="entry name" value="MsrA"/>
    <property type="match status" value="1"/>
</dbReference>
<sequence>MTSPSYEVATFAGGCFWCMVKPFDQFDGILSVVSGYTGGHTENPSYKEVCSETTGHYEAVQITYNPSIFSYKKLLTIYWQQIDPTDAGGQFFDRGNSYRTAIFYHNEDQRLLAEQSKAELKGSNKFNRPVVTQILPAKHFYLAEDYHQDYYKKNPLHYNRYRTGSGREAFINKHWGKTNE</sequence>
<comment type="similarity">
    <text evidence="1 5">Belongs to the MsrA Met sulfoxide reductase family.</text>
</comment>
<reference evidence="7 8" key="1">
    <citation type="submission" date="2024-09" db="EMBL/GenBank/DDBJ databases">
        <authorList>
            <person name="Sun Q."/>
            <person name="Mori K."/>
        </authorList>
    </citation>
    <scope>NUCLEOTIDE SEQUENCE [LARGE SCALE GENOMIC DNA]</scope>
    <source>
        <strain evidence="7 8">NCAIM B.02301</strain>
    </source>
</reference>
<evidence type="ECO:0000256" key="4">
    <source>
        <dbReference type="ARBA" id="ARBA00048782"/>
    </source>
</evidence>
<protein>
    <recommendedName>
        <fullName evidence="5">Peptide methionine sulfoxide reductase MsrA</fullName>
        <shortName evidence="5">Protein-methionine-S-oxide reductase</shortName>
        <ecNumber evidence="5">1.8.4.11</ecNumber>
    </recommendedName>
    <alternativeName>
        <fullName evidence="5">Peptide-methionine (S)-S-oxide reductase</fullName>
        <shortName evidence="5">Peptide Met(O) reductase</shortName>
    </alternativeName>
</protein>
<evidence type="ECO:0000256" key="2">
    <source>
        <dbReference type="ARBA" id="ARBA00023002"/>
    </source>
</evidence>
<evidence type="ECO:0000313" key="7">
    <source>
        <dbReference type="EMBL" id="MFC0558127.1"/>
    </source>
</evidence>
<name>A0ABV6ND14_9BACI</name>
<dbReference type="PANTHER" id="PTHR43774">
    <property type="entry name" value="PEPTIDE METHIONINE SULFOXIDE REDUCTASE"/>
    <property type="match status" value="1"/>
</dbReference>
<organism evidence="7 8">
    <name type="scientific">Halalkalibacter alkalisediminis</name>
    <dbReference type="NCBI Taxonomy" id="935616"/>
    <lineage>
        <taxon>Bacteria</taxon>
        <taxon>Bacillati</taxon>
        <taxon>Bacillota</taxon>
        <taxon>Bacilli</taxon>
        <taxon>Bacillales</taxon>
        <taxon>Bacillaceae</taxon>
        <taxon>Halalkalibacter</taxon>
    </lineage>
</organism>
<dbReference type="Proteomes" id="UP001589833">
    <property type="component" value="Unassembled WGS sequence"/>
</dbReference>
<evidence type="ECO:0000256" key="3">
    <source>
        <dbReference type="ARBA" id="ARBA00047806"/>
    </source>
</evidence>
<dbReference type="SUPFAM" id="SSF55068">
    <property type="entry name" value="Peptide methionine sulfoxide reductase"/>
    <property type="match status" value="1"/>
</dbReference>
<dbReference type="NCBIfam" id="TIGR00401">
    <property type="entry name" value="msrA"/>
    <property type="match status" value="1"/>
</dbReference>
<evidence type="ECO:0000259" key="6">
    <source>
        <dbReference type="Pfam" id="PF01625"/>
    </source>
</evidence>
<evidence type="ECO:0000313" key="8">
    <source>
        <dbReference type="Proteomes" id="UP001589833"/>
    </source>
</evidence>
<dbReference type="Pfam" id="PF01625">
    <property type="entry name" value="PMSR"/>
    <property type="match status" value="1"/>
</dbReference>
<comment type="catalytic activity">
    <reaction evidence="3 5">
        <text>L-methionyl-[protein] + [thioredoxin]-disulfide + H2O = L-methionyl-(S)-S-oxide-[protein] + [thioredoxin]-dithiol</text>
        <dbReference type="Rhea" id="RHEA:14217"/>
        <dbReference type="Rhea" id="RHEA-COMP:10698"/>
        <dbReference type="Rhea" id="RHEA-COMP:10700"/>
        <dbReference type="Rhea" id="RHEA-COMP:12313"/>
        <dbReference type="Rhea" id="RHEA-COMP:12315"/>
        <dbReference type="ChEBI" id="CHEBI:15377"/>
        <dbReference type="ChEBI" id="CHEBI:16044"/>
        <dbReference type="ChEBI" id="CHEBI:29950"/>
        <dbReference type="ChEBI" id="CHEBI:44120"/>
        <dbReference type="ChEBI" id="CHEBI:50058"/>
        <dbReference type="EC" id="1.8.4.11"/>
    </reaction>
</comment>
<dbReference type="EC" id="1.8.4.11" evidence="5"/>
<accession>A0ABV6ND14</accession>
<gene>
    <name evidence="5 7" type="primary">msrA</name>
    <name evidence="7" type="ORF">ACFFH4_03575</name>
</gene>
<dbReference type="Gene3D" id="3.30.1060.10">
    <property type="entry name" value="Peptide methionine sulphoxide reductase MsrA"/>
    <property type="match status" value="1"/>
</dbReference>
<evidence type="ECO:0000256" key="5">
    <source>
        <dbReference type="HAMAP-Rule" id="MF_01401"/>
    </source>
</evidence>
<feature type="domain" description="Peptide methionine sulphoxide reductase MsrA" evidence="6">
    <location>
        <begin position="9"/>
        <end position="159"/>
    </location>
</feature>
<comment type="catalytic activity">
    <reaction evidence="4 5">
        <text>[thioredoxin]-disulfide + L-methionine + H2O = L-methionine (S)-S-oxide + [thioredoxin]-dithiol</text>
        <dbReference type="Rhea" id="RHEA:19993"/>
        <dbReference type="Rhea" id="RHEA-COMP:10698"/>
        <dbReference type="Rhea" id="RHEA-COMP:10700"/>
        <dbReference type="ChEBI" id="CHEBI:15377"/>
        <dbReference type="ChEBI" id="CHEBI:29950"/>
        <dbReference type="ChEBI" id="CHEBI:50058"/>
        <dbReference type="ChEBI" id="CHEBI:57844"/>
        <dbReference type="ChEBI" id="CHEBI:58772"/>
        <dbReference type="EC" id="1.8.4.11"/>
    </reaction>
</comment>
<proteinExistence type="inferred from homology"/>
<comment type="caution">
    <text evidence="7">The sequence shown here is derived from an EMBL/GenBank/DDBJ whole genome shotgun (WGS) entry which is preliminary data.</text>
</comment>
<keyword evidence="8" id="KW-1185">Reference proteome</keyword>
<dbReference type="EMBL" id="JBHLTR010000004">
    <property type="protein sequence ID" value="MFC0558127.1"/>
    <property type="molecule type" value="Genomic_DNA"/>
</dbReference>
<evidence type="ECO:0000256" key="1">
    <source>
        <dbReference type="ARBA" id="ARBA00005591"/>
    </source>
</evidence>